<gene>
    <name evidence="1" type="ORF">DES41_106434</name>
</gene>
<sequence length="82" mass="9404">MTLFFDHSIHTGYYRIARQPRMYRGKRAAAWAKVEAAFSAPVDSLSFWVLAEALEEAGPGQEAMHPHAFLGYCIRQGWLMRM</sequence>
<proteinExistence type="predicted"/>
<organism evidence="1 2">
    <name type="scientific">Pseudorhodoferax soli</name>
    <dbReference type="NCBI Taxonomy" id="545864"/>
    <lineage>
        <taxon>Bacteria</taxon>
        <taxon>Pseudomonadati</taxon>
        <taxon>Pseudomonadota</taxon>
        <taxon>Betaproteobacteria</taxon>
        <taxon>Burkholderiales</taxon>
        <taxon>Comamonadaceae</taxon>
    </lineage>
</organism>
<reference evidence="1 2" key="1">
    <citation type="submission" date="2018-07" db="EMBL/GenBank/DDBJ databases">
        <title>Genomic Encyclopedia of Type Strains, Phase IV (KMG-IV): sequencing the most valuable type-strain genomes for metagenomic binning, comparative biology and taxonomic classification.</title>
        <authorList>
            <person name="Goeker M."/>
        </authorList>
    </citation>
    <scope>NUCLEOTIDE SEQUENCE [LARGE SCALE GENOMIC DNA]</scope>
    <source>
        <strain evidence="1 2">DSM 21634</strain>
    </source>
</reference>
<dbReference type="RefSeq" id="WP_114469953.1">
    <property type="nucleotide sequence ID" value="NZ_QPJK01000006.1"/>
</dbReference>
<dbReference type="OrthoDB" id="9929037at2"/>
<dbReference type="EMBL" id="QPJK01000006">
    <property type="protein sequence ID" value="RCW69560.1"/>
    <property type="molecule type" value="Genomic_DNA"/>
</dbReference>
<name>A0A368XNJ7_9BURK</name>
<comment type="caution">
    <text evidence="1">The sequence shown here is derived from an EMBL/GenBank/DDBJ whole genome shotgun (WGS) entry which is preliminary data.</text>
</comment>
<evidence type="ECO:0000313" key="2">
    <source>
        <dbReference type="Proteomes" id="UP000252884"/>
    </source>
</evidence>
<evidence type="ECO:0000313" key="1">
    <source>
        <dbReference type="EMBL" id="RCW69560.1"/>
    </source>
</evidence>
<keyword evidence="2" id="KW-1185">Reference proteome</keyword>
<dbReference type="AlphaFoldDB" id="A0A368XNJ7"/>
<accession>A0A368XNJ7</accession>
<protein>
    <submittedName>
        <fullName evidence="1">Uncharacterized protein</fullName>
    </submittedName>
</protein>
<dbReference type="Proteomes" id="UP000252884">
    <property type="component" value="Unassembled WGS sequence"/>
</dbReference>